<protein>
    <submittedName>
        <fullName evidence="4">ABC transporter substrate-binding protein</fullName>
    </submittedName>
</protein>
<dbReference type="PIRSF" id="PIRSF002741">
    <property type="entry name" value="MppA"/>
    <property type="match status" value="1"/>
</dbReference>
<evidence type="ECO:0000259" key="3">
    <source>
        <dbReference type="Pfam" id="PF00496"/>
    </source>
</evidence>
<dbReference type="CDD" id="cd00995">
    <property type="entry name" value="PBP2_NikA_DppA_OppA_like"/>
    <property type="match status" value="1"/>
</dbReference>
<dbReference type="InterPro" id="IPR039424">
    <property type="entry name" value="SBP_5"/>
</dbReference>
<evidence type="ECO:0000256" key="2">
    <source>
        <dbReference type="SAM" id="SignalP"/>
    </source>
</evidence>
<dbReference type="RefSeq" id="WP_344773984.1">
    <property type="nucleotide sequence ID" value="NZ_BAABBX010000005.1"/>
</dbReference>
<reference evidence="5" key="1">
    <citation type="journal article" date="2019" name="Int. J. Syst. Evol. Microbiol.">
        <title>The Global Catalogue of Microorganisms (GCM) 10K type strain sequencing project: providing services to taxonomists for standard genome sequencing and annotation.</title>
        <authorList>
            <consortium name="The Broad Institute Genomics Platform"/>
            <consortium name="The Broad Institute Genome Sequencing Center for Infectious Disease"/>
            <person name="Wu L."/>
            <person name="Ma J."/>
        </authorList>
    </citation>
    <scope>NUCLEOTIDE SEQUENCE [LARGE SCALE GENOMIC DNA]</scope>
    <source>
        <strain evidence="5">JCM 17593</strain>
    </source>
</reference>
<feature type="signal peptide" evidence="2">
    <location>
        <begin position="1"/>
        <end position="20"/>
    </location>
</feature>
<dbReference type="InterPro" id="IPR000914">
    <property type="entry name" value="SBP_5_dom"/>
</dbReference>
<dbReference type="PANTHER" id="PTHR30290:SF83">
    <property type="entry name" value="ABC TRANSPORTER SUBSTRATE-BINDING PROTEIN"/>
    <property type="match status" value="1"/>
</dbReference>
<dbReference type="Gene3D" id="3.40.190.10">
    <property type="entry name" value="Periplasmic binding protein-like II"/>
    <property type="match status" value="1"/>
</dbReference>
<dbReference type="Gene3D" id="3.10.105.10">
    <property type="entry name" value="Dipeptide-binding Protein, Domain 3"/>
    <property type="match status" value="1"/>
</dbReference>
<feature type="chain" id="PRO_5047441818" evidence="2">
    <location>
        <begin position="21"/>
        <end position="542"/>
    </location>
</feature>
<dbReference type="EMBL" id="BAABBX010000005">
    <property type="protein sequence ID" value="GAA4185507.1"/>
    <property type="molecule type" value="Genomic_DNA"/>
</dbReference>
<dbReference type="PROSITE" id="PS51257">
    <property type="entry name" value="PROKAR_LIPOPROTEIN"/>
    <property type="match status" value="1"/>
</dbReference>
<dbReference type="PANTHER" id="PTHR30290">
    <property type="entry name" value="PERIPLASMIC BINDING COMPONENT OF ABC TRANSPORTER"/>
    <property type="match status" value="1"/>
</dbReference>
<gene>
    <name evidence="4" type="ORF">GCM10022288_07660</name>
</gene>
<dbReference type="InterPro" id="IPR030678">
    <property type="entry name" value="Peptide/Ni-bd"/>
</dbReference>
<dbReference type="SUPFAM" id="SSF53850">
    <property type="entry name" value="Periplasmic binding protein-like II"/>
    <property type="match status" value="1"/>
</dbReference>
<feature type="region of interest" description="Disordered" evidence="1">
    <location>
        <begin position="25"/>
        <end position="61"/>
    </location>
</feature>
<evidence type="ECO:0000313" key="5">
    <source>
        <dbReference type="Proteomes" id="UP001500213"/>
    </source>
</evidence>
<evidence type="ECO:0000313" key="4">
    <source>
        <dbReference type="EMBL" id="GAA4185507.1"/>
    </source>
</evidence>
<dbReference type="Proteomes" id="UP001500213">
    <property type="component" value="Unassembled WGS sequence"/>
</dbReference>
<organism evidence="4 5">
    <name type="scientific">Gryllotalpicola kribbensis</name>
    <dbReference type="NCBI Taxonomy" id="993084"/>
    <lineage>
        <taxon>Bacteria</taxon>
        <taxon>Bacillati</taxon>
        <taxon>Actinomycetota</taxon>
        <taxon>Actinomycetes</taxon>
        <taxon>Micrococcales</taxon>
        <taxon>Microbacteriaceae</taxon>
        <taxon>Gryllotalpicola</taxon>
    </lineage>
</organism>
<feature type="compositionally biased region" description="Polar residues" evidence="1">
    <location>
        <begin position="45"/>
        <end position="61"/>
    </location>
</feature>
<name>A0ABP8AKL7_9MICO</name>
<accession>A0ABP8AKL7</accession>
<feature type="domain" description="Solute-binding protein family 5" evidence="3">
    <location>
        <begin position="89"/>
        <end position="463"/>
    </location>
</feature>
<dbReference type="Gene3D" id="3.90.76.10">
    <property type="entry name" value="Dipeptide-binding Protein, Domain 1"/>
    <property type="match status" value="1"/>
</dbReference>
<sequence length="542" mass="58548">MKIKRIGVGLAAVAAATALTLTGCSGSGSGGSDNSSSAKADPSAIITTNGNEPQNPLIPGNTTEVGGGKIVTSIFEGLVSYKADGSTQNEVAKSITSSDNKVWDIKLNDGWKFTNGEPVTSDSFIDAWNLTANSANAYGGSYFLDNIEGFSYDKPVTALPGLKKVSDTEFTVTLSSPLAAWPLRLGYSAFYPMPKAAFSDLKAYGENPIGDGPYKVKSWTHNQQIELVTNKDYKGHRKPVNGGLTIKFYTSQDTAYADAQSNDLDVLDAVPDSAFQTFESDFKGREVNQPAAIFQSITIPGYLKHFGEDKEGQLRRAAISEAINRPQITKVIFNGTRTPASDFTSPVIDGWSKSIEGSDVLKYNADDAKKLWKEADAISKFTGTFTISYNADGGHQAWVDAVANSLKNTLGIDAEGKSYPDFASLLKDEDANKMTGAFRSGWQADYPGLDDFLTPLYQTGAGSNYGRYSSKQVDDLFKQAAQASSEADANKLYQQAQEILFKDLPAIPLWYSNEVGVWSSNVSDVQFGWDSVPLYYAIKKTS</sequence>
<evidence type="ECO:0000256" key="1">
    <source>
        <dbReference type="SAM" id="MobiDB-lite"/>
    </source>
</evidence>
<dbReference type="Pfam" id="PF00496">
    <property type="entry name" value="SBP_bac_5"/>
    <property type="match status" value="1"/>
</dbReference>
<keyword evidence="5" id="KW-1185">Reference proteome</keyword>
<keyword evidence="2" id="KW-0732">Signal</keyword>
<proteinExistence type="predicted"/>
<comment type="caution">
    <text evidence="4">The sequence shown here is derived from an EMBL/GenBank/DDBJ whole genome shotgun (WGS) entry which is preliminary data.</text>
</comment>